<evidence type="ECO:0000259" key="2">
    <source>
        <dbReference type="Pfam" id="PF20493"/>
    </source>
</evidence>
<evidence type="ECO:0000256" key="1">
    <source>
        <dbReference type="SAM" id="SignalP"/>
    </source>
</evidence>
<dbReference type="AlphaFoldDB" id="W6R513"/>
<accession>W6R513</accession>
<feature type="signal peptide" evidence="1">
    <location>
        <begin position="1"/>
        <end position="19"/>
    </location>
</feature>
<sequence>MRSLYLLATLLLNQRAAIALSLSTTELVEQLFLDFTIDEVVQNDTRGFPIVEPWASEYVNATQEGRFGDAVWARYHISGDVDSSTGIIEGTNLTVLQSIEEDALGYRSSEPELYANALLFYGNTSKTDSHTDIIDLFTTIAQQTPEEAQESLNKRVTYGIKCSTGNLAYKSSCLSLLQNMSQSRSNIGNIRRIYTYSSCNLRVGPYHGSYTDLSYYTAHSVARLIEDQCTYCPACTNNLRVSGYSPKNSGHRKVCLSSKRTGCSP</sequence>
<keyword evidence="1" id="KW-0732">Signal</keyword>
<organism evidence="3 4">
    <name type="scientific">Penicillium roqueforti (strain FM164)</name>
    <dbReference type="NCBI Taxonomy" id="1365484"/>
    <lineage>
        <taxon>Eukaryota</taxon>
        <taxon>Fungi</taxon>
        <taxon>Dikarya</taxon>
        <taxon>Ascomycota</taxon>
        <taxon>Pezizomycotina</taxon>
        <taxon>Eurotiomycetes</taxon>
        <taxon>Eurotiomycetidae</taxon>
        <taxon>Eurotiales</taxon>
        <taxon>Aspergillaceae</taxon>
        <taxon>Penicillium</taxon>
    </lineage>
</organism>
<evidence type="ECO:0000313" key="3">
    <source>
        <dbReference type="EMBL" id="CDM36917.1"/>
    </source>
</evidence>
<dbReference type="InterPro" id="IPR046925">
    <property type="entry name" value="WD-like_fungi"/>
</dbReference>
<protein>
    <recommendedName>
        <fullName evidence="2">WD-like domain-containing protein</fullName>
    </recommendedName>
</protein>
<dbReference type="EMBL" id="HG792019">
    <property type="protein sequence ID" value="CDM36917.1"/>
    <property type="molecule type" value="Genomic_DNA"/>
</dbReference>
<gene>
    <name evidence="3" type="ORF">PROQFM164_S05g000750</name>
</gene>
<proteinExistence type="predicted"/>
<dbReference type="Pfam" id="PF20493">
    <property type="entry name" value="WD-like_fungi"/>
    <property type="match status" value="1"/>
</dbReference>
<dbReference type="Proteomes" id="UP000030686">
    <property type="component" value="Unassembled WGS sequence"/>
</dbReference>
<feature type="domain" description="WD-like" evidence="2">
    <location>
        <begin position="59"/>
        <end position="263"/>
    </location>
</feature>
<dbReference type="OMA" id="GYKANAP"/>
<name>W6R513_PENRF</name>
<dbReference type="OrthoDB" id="5100247at2759"/>
<keyword evidence="4" id="KW-1185">Reference proteome</keyword>
<evidence type="ECO:0000313" key="4">
    <source>
        <dbReference type="Proteomes" id="UP000030686"/>
    </source>
</evidence>
<reference evidence="3" key="1">
    <citation type="journal article" date="2014" name="Nat. Commun.">
        <title>Multiple recent horizontal transfers of a large genomic region in cheese making fungi.</title>
        <authorList>
            <person name="Cheeseman K."/>
            <person name="Ropars J."/>
            <person name="Renault P."/>
            <person name="Dupont J."/>
            <person name="Gouzy J."/>
            <person name="Branca A."/>
            <person name="Abraham A.L."/>
            <person name="Ceppi M."/>
            <person name="Conseiller E."/>
            <person name="Debuchy R."/>
            <person name="Malagnac F."/>
            <person name="Goarin A."/>
            <person name="Silar P."/>
            <person name="Lacoste S."/>
            <person name="Sallet E."/>
            <person name="Bensimon A."/>
            <person name="Giraud T."/>
            <person name="Brygoo Y."/>
        </authorList>
    </citation>
    <scope>NUCLEOTIDE SEQUENCE [LARGE SCALE GENOMIC DNA]</scope>
    <source>
        <strain evidence="3">FM164</strain>
    </source>
</reference>
<feature type="chain" id="PRO_5004880711" description="WD-like domain-containing protein" evidence="1">
    <location>
        <begin position="20"/>
        <end position="265"/>
    </location>
</feature>